<comment type="caution">
    <text evidence="1">The sequence shown here is derived from an EMBL/GenBank/DDBJ whole genome shotgun (WGS) entry which is preliminary data.</text>
</comment>
<dbReference type="Proteomes" id="UP001157502">
    <property type="component" value="Chromosome 34"/>
</dbReference>
<keyword evidence="2" id="KW-1185">Reference proteome</keyword>
<proteinExistence type="predicted"/>
<organism evidence="1 2">
    <name type="scientific">Dallia pectoralis</name>
    <name type="common">Alaska blackfish</name>
    <dbReference type="NCBI Taxonomy" id="75939"/>
    <lineage>
        <taxon>Eukaryota</taxon>
        <taxon>Metazoa</taxon>
        <taxon>Chordata</taxon>
        <taxon>Craniata</taxon>
        <taxon>Vertebrata</taxon>
        <taxon>Euteleostomi</taxon>
        <taxon>Actinopterygii</taxon>
        <taxon>Neopterygii</taxon>
        <taxon>Teleostei</taxon>
        <taxon>Protacanthopterygii</taxon>
        <taxon>Esociformes</taxon>
        <taxon>Umbridae</taxon>
        <taxon>Dallia</taxon>
    </lineage>
</organism>
<feature type="non-terminal residue" evidence="1">
    <location>
        <position position="127"/>
    </location>
</feature>
<reference evidence="1" key="1">
    <citation type="submission" date="2021-05" db="EMBL/GenBank/DDBJ databases">
        <authorList>
            <person name="Pan Q."/>
            <person name="Jouanno E."/>
            <person name="Zahm M."/>
            <person name="Klopp C."/>
            <person name="Cabau C."/>
            <person name="Louis A."/>
            <person name="Berthelot C."/>
            <person name="Parey E."/>
            <person name="Roest Crollius H."/>
            <person name="Montfort J."/>
            <person name="Robinson-Rechavi M."/>
            <person name="Bouchez O."/>
            <person name="Lampietro C."/>
            <person name="Lopez Roques C."/>
            <person name="Donnadieu C."/>
            <person name="Postlethwait J."/>
            <person name="Bobe J."/>
            <person name="Dillon D."/>
            <person name="Chandos A."/>
            <person name="von Hippel F."/>
            <person name="Guiguen Y."/>
        </authorList>
    </citation>
    <scope>NUCLEOTIDE SEQUENCE</scope>
    <source>
        <strain evidence="1">YG-Jan2019</strain>
    </source>
</reference>
<name>A0ACC2F5R5_DALPE</name>
<evidence type="ECO:0000313" key="1">
    <source>
        <dbReference type="EMBL" id="KAJ7986689.1"/>
    </source>
</evidence>
<gene>
    <name evidence="1" type="ORF">DPEC_G00342500</name>
</gene>
<evidence type="ECO:0000313" key="2">
    <source>
        <dbReference type="Proteomes" id="UP001157502"/>
    </source>
</evidence>
<sequence>MSVAETRQHLSEMSQPSTSKEVGSQEDQPTLLHPWPYLEEFFEMVGCKNNSFRMRCKLCAPKYHELMAFKNSPSNLKKHIEKKHPTRLERYTQLSSAALKRKSSTEGSLTPSSKQTKLWETQRVSQA</sequence>
<protein>
    <submittedName>
        <fullName evidence="1">Uncharacterized protein</fullName>
    </submittedName>
</protein>
<dbReference type="EMBL" id="CM055761">
    <property type="protein sequence ID" value="KAJ7986689.1"/>
    <property type="molecule type" value="Genomic_DNA"/>
</dbReference>
<accession>A0ACC2F5R5</accession>